<feature type="compositionally biased region" description="Polar residues" evidence="3">
    <location>
        <begin position="18"/>
        <end position="37"/>
    </location>
</feature>
<dbReference type="NCBIfam" id="TIGR00254">
    <property type="entry name" value="GGDEF"/>
    <property type="match status" value="1"/>
</dbReference>
<feature type="region of interest" description="Disordered" evidence="3">
    <location>
        <begin position="15"/>
        <end position="46"/>
    </location>
</feature>
<dbReference type="PROSITE" id="PS50110">
    <property type="entry name" value="RESPONSE_REGULATORY"/>
    <property type="match status" value="1"/>
</dbReference>
<organism evidence="9 10">
    <name type="scientific">Parazoarcus communis</name>
    <dbReference type="NCBI Taxonomy" id="41977"/>
    <lineage>
        <taxon>Bacteria</taxon>
        <taxon>Pseudomonadati</taxon>
        <taxon>Pseudomonadota</taxon>
        <taxon>Betaproteobacteria</taxon>
        <taxon>Rhodocyclales</taxon>
        <taxon>Zoogloeaceae</taxon>
        <taxon>Parazoarcus</taxon>
    </lineage>
</organism>
<feature type="domain" description="GGDEF" evidence="8">
    <location>
        <begin position="369"/>
        <end position="508"/>
    </location>
</feature>
<dbReference type="InterPro" id="IPR035919">
    <property type="entry name" value="EAL_sf"/>
</dbReference>
<evidence type="ECO:0000313" key="10">
    <source>
        <dbReference type="Proteomes" id="UP000244902"/>
    </source>
</evidence>
<dbReference type="PROSITE" id="PS50883">
    <property type="entry name" value="EAL"/>
    <property type="match status" value="1"/>
</dbReference>
<dbReference type="CDD" id="cd01949">
    <property type="entry name" value="GGDEF"/>
    <property type="match status" value="1"/>
</dbReference>
<evidence type="ECO:0000256" key="3">
    <source>
        <dbReference type="SAM" id="MobiDB-lite"/>
    </source>
</evidence>
<dbReference type="Gene3D" id="3.40.50.2300">
    <property type="match status" value="1"/>
</dbReference>
<dbReference type="SUPFAM" id="SSF55785">
    <property type="entry name" value="PYP-like sensor domain (PAS domain)"/>
    <property type="match status" value="1"/>
</dbReference>
<dbReference type="CDD" id="cd00130">
    <property type="entry name" value="PAS"/>
    <property type="match status" value="1"/>
</dbReference>
<evidence type="ECO:0000256" key="1">
    <source>
        <dbReference type="PROSITE-ProRule" id="PRU00169"/>
    </source>
</evidence>
<dbReference type="Pfam" id="PF13426">
    <property type="entry name" value="PAS_9"/>
    <property type="match status" value="1"/>
</dbReference>
<dbReference type="SUPFAM" id="SSF141868">
    <property type="entry name" value="EAL domain-like"/>
    <property type="match status" value="1"/>
</dbReference>
<dbReference type="SUPFAM" id="SSF55073">
    <property type="entry name" value="Nucleotide cyclase"/>
    <property type="match status" value="1"/>
</dbReference>
<proteinExistence type="predicted"/>
<dbReference type="Pfam" id="PF00072">
    <property type="entry name" value="Response_reg"/>
    <property type="match status" value="1"/>
</dbReference>
<dbReference type="InterPro" id="IPR011006">
    <property type="entry name" value="CheY-like_superfamily"/>
</dbReference>
<dbReference type="EMBL" id="CP022188">
    <property type="protein sequence ID" value="AWI79626.1"/>
    <property type="molecule type" value="Genomic_DNA"/>
</dbReference>
<dbReference type="InterPro" id="IPR035965">
    <property type="entry name" value="PAS-like_dom_sf"/>
</dbReference>
<dbReference type="InterPro" id="IPR000160">
    <property type="entry name" value="GGDEF_dom"/>
</dbReference>
<dbReference type="AlphaFoldDB" id="A0A2U8H374"/>
<dbReference type="Gene3D" id="3.30.450.20">
    <property type="entry name" value="PAS domain"/>
    <property type="match status" value="1"/>
</dbReference>
<evidence type="ECO:0000259" key="7">
    <source>
        <dbReference type="PROSITE" id="PS50883"/>
    </source>
</evidence>
<dbReference type="InterPro" id="IPR043128">
    <property type="entry name" value="Rev_trsase/Diguanyl_cyclase"/>
</dbReference>
<dbReference type="NCBIfam" id="TIGR00229">
    <property type="entry name" value="sensory_box"/>
    <property type="match status" value="1"/>
</dbReference>
<feature type="coiled-coil region" evidence="2">
    <location>
        <begin position="175"/>
        <end position="212"/>
    </location>
</feature>
<dbReference type="PANTHER" id="PTHR44757:SF2">
    <property type="entry name" value="BIOFILM ARCHITECTURE MAINTENANCE PROTEIN MBAA"/>
    <property type="match status" value="1"/>
</dbReference>
<dbReference type="CDD" id="cd01948">
    <property type="entry name" value="EAL"/>
    <property type="match status" value="1"/>
</dbReference>
<dbReference type="InterPro" id="IPR001610">
    <property type="entry name" value="PAC"/>
</dbReference>
<evidence type="ECO:0000256" key="2">
    <source>
        <dbReference type="SAM" id="Coils"/>
    </source>
</evidence>
<dbReference type="SMART" id="SM00091">
    <property type="entry name" value="PAS"/>
    <property type="match status" value="1"/>
</dbReference>
<dbReference type="PANTHER" id="PTHR44757">
    <property type="entry name" value="DIGUANYLATE CYCLASE DGCP"/>
    <property type="match status" value="1"/>
</dbReference>
<gene>
    <name evidence="9" type="ORF">CEW87_09720</name>
</gene>
<dbReference type="SMART" id="SM00052">
    <property type="entry name" value="EAL"/>
    <property type="match status" value="1"/>
</dbReference>
<dbReference type="SMART" id="SM00086">
    <property type="entry name" value="PAC"/>
    <property type="match status" value="1"/>
</dbReference>
<feature type="domain" description="PAC" evidence="6">
    <location>
        <begin position="285"/>
        <end position="337"/>
    </location>
</feature>
<keyword evidence="2" id="KW-0175">Coiled coil</keyword>
<protein>
    <submittedName>
        <fullName evidence="9">Two-component system response regulator</fullName>
    </submittedName>
</protein>
<dbReference type="InterPro" id="IPR000700">
    <property type="entry name" value="PAS-assoc_C"/>
</dbReference>
<name>A0A2U8H374_9RHOO</name>
<dbReference type="Pfam" id="PF00990">
    <property type="entry name" value="GGDEF"/>
    <property type="match status" value="1"/>
</dbReference>
<dbReference type="SMART" id="SM00267">
    <property type="entry name" value="GGDEF"/>
    <property type="match status" value="1"/>
</dbReference>
<dbReference type="InterPro" id="IPR029787">
    <property type="entry name" value="Nucleotide_cyclase"/>
</dbReference>
<feature type="domain" description="PAS" evidence="5">
    <location>
        <begin position="212"/>
        <end position="270"/>
    </location>
</feature>
<dbReference type="InterPro" id="IPR000014">
    <property type="entry name" value="PAS"/>
</dbReference>
<dbReference type="InterPro" id="IPR052155">
    <property type="entry name" value="Biofilm_reg_signaling"/>
</dbReference>
<evidence type="ECO:0000259" key="8">
    <source>
        <dbReference type="PROSITE" id="PS50887"/>
    </source>
</evidence>
<dbReference type="PROSITE" id="PS50887">
    <property type="entry name" value="GGDEF"/>
    <property type="match status" value="1"/>
</dbReference>
<dbReference type="PROSITE" id="PS50112">
    <property type="entry name" value="PAS"/>
    <property type="match status" value="1"/>
</dbReference>
<dbReference type="InterPro" id="IPR001633">
    <property type="entry name" value="EAL_dom"/>
</dbReference>
<dbReference type="PROSITE" id="PS50113">
    <property type="entry name" value="PAC"/>
    <property type="match status" value="1"/>
</dbReference>
<dbReference type="GO" id="GO:0000160">
    <property type="term" value="P:phosphorelay signal transduction system"/>
    <property type="evidence" value="ECO:0007669"/>
    <property type="project" value="InterPro"/>
</dbReference>
<feature type="modified residue" description="4-aspartylphosphate" evidence="1">
    <location>
        <position position="102"/>
    </location>
</feature>
<evidence type="ECO:0000259" key="4">
    <source>
        <dbReference type="PROSITE" id="PS50110"/>
    </source>
</evidence>
<evidence type="ECO:0000313" key="9">
    <source>
        <dbReference type="EMBL" id="AWI79626.1"/>
    </source>
</evidence>
<evidence type="ECO:0000259" key="6">
    <source>
        <dbReference type="PROSITE" id="PS50113"/>
    </source>
</evidence>
<feature type="domain" description="Response regulatory" evidence="4">
    <location>
        <begin position="53"/>
        <end position="169"/>
    </location>
</feature>
<dbReference type="Pfam" id="PF00563">
    <property type="entry name" value="EAL"/>
    <property type="match status" value="1"/>
</dbReference>
<sequence>MQTDGFMHAESVIRIAEQSRTGPNTMGETSSNSTLATKDSADTQRPRKPLRPLVLLVDDESSNLHLLIEALRSDYEVAVANSGKAALQFLREGERPAIILLDIMMPEMDGYEVCLHLKSNPETRSIPVIFITALTDVASEEHGFELGAVDYIHKPLKVALVRARVRTHMTMRGMLDQLFNTNTRLNEKISDLDRTNRALDQTATELQFARSRQELFARIFASTAEGIIVANADGQVEAVNRAFIRITGYSSEEAVNQDHYFLKSGLHAADFYREISRRLHDSGHWSGEMLDRRKNGEIYPELRTISAVYDDEGRVSHFVSVFSDISGIKQTQERIDFLTWHDSLTQLPNRMLYLDRLDIALRSCRSSTTHTAAMVLDIDGFKAINDAQGLQTGDSVLCEVGRRIASVLRSDDTVARLAADEFAILLFPRQQSLDDVTRHSLLIAEELRSALAQALECGGQTFLLTCSIGIHIFPANTDETPLQVLQSADTARHRAMLDGGNRAVFFEESMAQQARQRFELAQALQLAIEQNQLRLYLQPQVNSDSVVVGAEALVRWEHPQRGLVLPAEFISVAEESPLIVALDRWMLRRTCELIGEMQRNACPLRISVNISPRHFIEASFVDDIRRLLESSTINPNLLMLEVTESLMIRNMDDVVAKMKAISAMGVCFSIDDFGTGYSSLAYLKRLPIHELKIDQSFIRDAPADANDALLVEMIQSIAGILNIETVAEGVETREHSEFLTRFPGLIQQGYLHGRPQPGAAWVKSRLEQSRATSQTRH</sequence>
<dbReference type="InterPro" id="IPR001789">
    <property type="entry name" value="Sig_transdc_resp-reg_receiver"/>
</dbReference>
<evidence type="ECO:0000259" key="5">
    <source>
        <dbReference type="PROSITE" id="PS50112"/>
    </source>
</evidence>
<dbReference type="Gene3D" id="3.20.20.450">
    <property type="entry name" value="EAL domain"/>
    <property type="match status" value="1"/>
</dbReference>
<dbReference type="Proteomes" id="UP000244902">
    <property type="component" value="Chromosome"/>
</dbReference>
<reference evidence="9 10" key="1">
    <citation type="submission" date="2017-06" db="EMBL/GenBank/DDBJ databases">
        <title>Azoarcus sp. TSNA42 complete genome sequence.</title>
        <authorList>
            <person name="Woo J.-H."/>
            <person name="Kim H.-S."/>
        </authorList>
    </citation>
    <scope>NUCLEOTIDE SEQUENCE [LARGE SCALE GENOMIC DNA]</scope>
    <source>
        <strain evidence="9 10">TSNA42</strain>
    </source>
</reference>
<keyword evidence="1" id="KW-0597">Phosphoprotein</keyword>
<accession>A0A2U8H374</accession>
<dbReference type="CDD" id="cd19920">
    <property type="entry name" value="REC_PA4781-like"/>
    <property type="match status" value="1"/>
</dbReference>
<dbReference type="SMART" id="SM00448">
    <property type="entry name" value="REC"/>
    <property type="match status" value="1"/>
</dbReference>
<dbReference type="GO" id="GO:0006355">
    <property type="term" value="P:regulation of DNA-templated transcription"/>
    <property type="evidence" value="ECO:0007669"/>
    <property type="project" value="InterPro"/>
</dbReference>
<dbReference type="SUPFAM" id="SSF52172">
    <property type="entry name" value="CheY-like"/>
    <property type="match status" value="1"/>
</dbReference>
<dbReference type="Gene3D" id="3.30.70.270">
    <property type="match status" value="1"/>
</dbReference>
<feature type="domain" description="EAL" evidence="7">
    <location>
        <begin position="517"/>
        <end position="769"/>
    </location>
</feature>